<keyword evidence="1" id="KW-0472">Membrane</keyword>
<organism evidence="2 3">
    <name type="scientific">Pristionchus entomophagus</name>
    <dbReference type="NCBI Taxonomy" id="358040"/>
    <lineage>
        <taxon>Eukaryota</taxon>
        <taxon>Metazoa</taxon>
        <taxon>Ecdysozoa</taxon>
        <taxon>Nematoda</taxon>
        <taxon>Chromadorea</taxon>
        <taxon>Rhabditida</taxon>
        <taxon>Rhabditina</taxon>
        <taxon>Diplogasteromorpha</taxon>
        <taxon>Diplogasteroidea</taxon>
        <taxon>Neodiplogasteridae</taxon>
        <taxon>Pristionchus</taxon>
    </lineage>
</organism>
<keyword evidence="1" id="KW-0812">Transmembrane</keyword>
<gene>
    <name evidence="2" type="ORF">PENTCL1PPCAC_15703</name>
</gene>
<name>A0AAV5TE31_9BILA</name>
<dbReference type="EMBL" id="BTSX01000004">
    <property type="protein sequence ID" value="GMS93528.1"/>
    <property type="molecule type" value="Genomic_DNA"/>
</dbReference>
<feature type="transmembrane region" description="Helical" evidence="1">
    <location>
        <begin position="56"/>
        <end position="80"/>
    </location>
</feature>
<keyword evidence="1" id="KW-1133">Transmembrane helix</keyword>
<proteinExistence type="predicted"/>
<keyword evidence="3" id="KW-1185">Reference proteome</keyword>
<sequence>MFPRHGPIETMNFGKHLSRCPTRIVKDIAVIGIPLNAFLLYLIHRYCRKELGAYKHLLTIFASHDIFLSLVEGLFCVTAYRLETIIGVTGRTFWDTRHIASAYPAFYTLPFYLTNLNFLYQYWAIKRK</sequence>
<evidence type="ECO:0000313" key="2">
    <source>
        <dbReference type="EMBL" id="GMS93528.1"/>
    </source>
</evidence>
<protein>
    <recommendedName>
        <fullName evidence="4">G protein-coupled receptor</fullName>
    </recommendedName>
</protein>
<evidence type="ECO:0000256" key="1">
    <source>
        <dbReference type="SAM" id="Phobius"/>
    </source>
</evidence>
<comment type="caution">
    <text evidence="2">The sequence shown here is derived from an EMBL/GenBank/DDBJ whole genome shotgun (WGS) entry which is preliminary data.</text>
</comment>
<accession>A0AAV5TE31</accession>
<reference evidence="2" key="1">
    <citation type="submission" date="2023-10" db="EMBL/GenBank/DDBJ databases">
        <title>Genome assembly of Pristionchus species.</title>
        <authorList>
            <person name="Yoshida K."/>
            <person name="Sommer R.J."/>
        </authorList>
    </citation>
    <scope>NUCLEOTIDE SEQUENCE</scope>
    <source>
        <strain evidence="2">RS0144</strain>
    </source>
</reference>
<evidence type="ECO:0000313" key="3">
    <source>
        <dbReference type="Proteomes" id="UP001432027"/>
    </source>
</evidence>
<dbReference type="Pfam" id="PF10326">
    <property type="entry name" value="7TM_GPCR_Str"/>
    <property type="match status" value="1"/>
</dbReference>
<evidence type="ECO:0008006" key="4">
    <source>
        <dbReference type="Google" id="ProtNLM"/>
    </source>
</evidence>
<feature type="transmembrane region" description="Helical" evidence="1">
    <location>
        <begin position="24"/>
        <end position="44"/>
    </location>
</feature>
<dbReference type="PANTHER" id="PTHR45907:SF16">
    <property type="entry name" value="SERPENTINE RECEPTOR, CLASS J"/>
    <property type="match status" value="1"/>
</dbReference>
<feature type="transmembrane region" description="Helical" evidence="1">
    <location>
        <begin position="100"/>
        <end position="120"/>
    </location>
</feature>
<dbReference type="InterPro" id="IPR019423">
    <property type="entry name" value="7TM_GPCR_serpentine_rcpt_Srj"/>
</dbReference>
<dbReference type="InterPro" id="IPR019428">
    <property type="entry name" value="7TM_GPCR_serpentine_rcpt_Str"/>
</dbReference>
<dbReference type="AlphaFoldDB" id="A0AAV5TE31"/>
<dbReference type="PANTHER" id="PTHR45907">
    <property type="entry name" value="SERPENTINE RECEPTOR, CLASS J"/>
    <property type="match status" value="1"/>
</dbReference>
<dbReference type="Proteomes" id="UP001432027">
    <property type="component" value="Unassembled WGS sequence"/>
</dbReference>